<evidence type="ECO:0000313" key="1">
    <source>
        <dbReference type="EMBL" id="RMB56068.1"/>
    </source>
</evidence>
<sequence length="264" mass="30298">MLYQAKHFLKFRRKAKNEHGIHSPFVYDLVTKCFYDKEPKPYYKRLKQYRKALLGDKRTITVTDFGAGSRVFKGSERKIAAIAKHAGARKKRMKLLARLVHYFEMQSILEIGTSVGMGTVALAARSGSQVTSLEGCPETAQVAREMLKRMGVINVDVVVGRFYDTLESYSEKSEKKLLPSTLDLIYFDGNHAKEATLSYVNLLLPTVHNDTVWILDDIHWSPEMTAAWKAIKAMEMVTVTIDCFWLGFVFFRKEQAREDFLIRL</sequence>
<comment type="caution">
    <text evidence="1">The sequence shown here is derived from an EMBL/GenBank/DDBJ whole genome shotgun (WGS) entry which is preliminary data.</text>
</comment>
<dbReference type="Gene3D" id="3.40.50.150">
    <property type="entry name" value="Vaccinia Virus protein VP39"/>
    <property type="match status" value="1"/>
</dbReference>
<dbReference type="InterPro" id="IPR029063">
    <property type="entry name" value="SAM-dependent_MTases_sf"/>
</dbReference>
<dbReference type="GO" id="GO:0008171">
    <property type="term" value="F:O-methyltransferase activity"/>
    <property type="evidence" value="ECO:0007669"/>
    <property type="project" value="TreeGrafter"/>
</dbReference>
<dbReference type="GO" id="GO:0032259">
    <property type="term" value="P:methylation"/>
    <property type="evidence" value="ECO:0007669"/>
    <property type="project" value="UniProtKB-KW"/>
</dbReference>
<dbReference type="OrthoDB" id="5464618at2"/>
<protein>
    <submittedName>
        <fullName evidence="1">Class I SAM-dependent methyltransferase</fullName>
    </submittedName>
</protein>
<dbReference type="SUPFAM" id="SSF53335">
    <property type="entry name" value="S-adenosyl-L-methionine-dependent methyltransferases"/>
    <property type="match status" value="1"/>
</dbReference>
<keyword evidence="2" id="KW-1185">Reference proteome</keyword>
<dbReference type="CDD" id="cd02440">
    <property type="entry name" value="AdoMet_MTases"/>
    <property type="match status" value="1"/>
</dbReference>
<evidence type="ECO:0000313" key="2">
    <source>
        <dbReference type="Proteomes" id="UP000281985"/>
    </source>
</evidence>
<dbReference type="PANTHER" id="PTHR43836:SF2">
    <property type="entry name" value="CATECHOL O-METHYLTRANSFERASE 1-RELATED"/>
    <property type="match status" value="1"/>
</dbReference>
<name>A0A3M0FU79_9FLAO</name>
<reference evidence="1 2" key="1">
    <citation type="submission" date="2018-10" db="EMBL/GenBank/DDBJ databases">
        <title>Dokdonia luteus sp. nov., isolated from sea water.</title>
        <authorList>
            <person name="Zhou L.Y."/>
            <person name="Du Z.J."/>
        </authorList>
    </citation>
    <scope>NUCLEOTIDE SEQUENCE [LARGE SCALE GENOMIC DNA]</scope>
    <source>
        <strain evidence="1 2">SH27</strain>
    </source>
</reference>
<keyword evidence="1" id="KW-0489">Methyltransferase</keyword>
<keyword evidence="1" id="KW-0808">Transferase</keyword>
<accession>A0A3M0FU79</accession>
<organism evidence="1 2">
    <name type="scientific">Dokdonia sinensis</name>
    <dbReference type="NCBI Taxonomy" id="2479847"/>
    <lineage>
        <taxon>Bacteria</taxon>
        <taxon>Pseudomonadati</taxon>
        <taxon>Bacteroidota</taxon>
        <taxon>Flavobacteriia</taxon>
        <taxon>Flavobacteriales</taxon>
        <taxon>Flavobacteriaceae</taxon>
        <taxon>Dokdonia</taxon>
    </lineage>
</organism>
<dbReference type="PANTHER" id="PTHR43836">
    <property type="entry name" value="CATECHOL O-METHYLTRANSFERASE 1-RELATED"/>
    <property type="match status" value="1"/>
</dbReference>
<dbReference type="AlphaFoldDB" id="A0A3M0FU79"/>
<dbReference type="Proteomes" id="UP000281985">
    <property type="component" value="Unassembled WGS sequence"/>
</dbReference>
<dbReference type="Pfam" id="PF13578">
    <property type="entry name" value="Methyltransf_24"/>
    <property type="match status" value="1"/>
</dbReference>
<dbReference type="RefSeq" id="WP_121918735.1">
    <property type="nucleotide sequence ID" value="NZ_REFV01000025.1"/>
</dbReference>
<gene>
    <name evidence="1" type="ORF">EAX61_16075</name>
</gene>
<dbReference type="EMBL" id="REFV01000025">
    <property type="protein sequence ID" value="RMB56068.1"/>
    <property type="molecule type" value="Genomic_DNA"/>
</dbReference>
<proteinExistence type="predicted"/>